<dbReference type="PANTHER" id="PTHR35271">
    <property type="entry name" value="ABC TRANSPORTER, SUBSTRATE-BINDING LIPOPROTEIN-RELATED"/>
    <property type="match status" value="1"/>
</dbReference>
<dbReference type="AlphaFoldDB" id="L0RF03"/>
<proteinExistence type="predicted"/>
<dbReference type="STRING" id="1121451.DESAM_22513"/>
<dbReference type="Proteomes" id="UP000010808">
    <property type="component" value="Chromosome"/>
</dbReference>
<dbReference type="HOGENOM" id="CLU_057483_0_0_7"/>
<dbReference type="eggNOG" id="COG2984">
    <property type="taxonomic scope" value="Bacteria"/>
</dbReference>
<keyword evidence="2" id="KW-1185">Reference proteome</keyword>
<organism evidence="1 2">
    <name type="scientific">Maridesulfovibrio hydrothermalis AM13 = DSM 14728</name>
    <dbReference type="NCBI Taxonomy" id="1121451"/>
    <lineage>
        <taxon>Bacteria</taxon>
        <taxon>Pseudomonadati</taxon>
        <taxon>Thermodesulfobacteriota</taxon>
        <taxon>Desulfovibrionia</taxon>
        <taxon>Desulfovibrionales</taxon>
        <taxon>Desulfovibrionaceae</taxon>
        <taxon>Maridesulfovibrio</taxon>
    </lineage>
</organism>
<dbReference type="KEGG" id="dhy:DESAM_22513"/>
<evidence type="ECO:0000313" key="1">
    <source>
        <dbReference type="EMBL" id="CCO24780.1"/>
    </source>
</evidence>
<sequence>MVKRTVFMFFIISLLISSRTVYAKPKVLLIESYHSDNQWDIDLIEGLESILQDKVEIVTFQMDTKRLKKDKYLERADMAWDFYLKCNPDIVVLADDNALKYLGKRFLSTSTPVVYMGINNNPRKYIPISRNITGVLERPLYKRTIKYLKYLLYIGEGKVLILLDEGTTAKAFMESVFYNSDSMLISGVQTDIKLISSFSNWKRVVQDARDDGYKAIVIGLYHRVFDEHEHVASEEVLHWTSSNSPVPLFAFWDMSVGKGKAIGGMVLNGEEQGIAAGRIVLEILGGKPVEKIRPVIPEQGKFVFSRSELARWKIRLPYKIKEKSQFVE</sequence>
<accession>L0RF03</accession>
<dbReference type="PATRIC" id="fig|1121451.3.peg.2724"/>
<dbReference type="Pfam" id="PF04392">
    <property type="entry name" value="ABC_sub_bind"/>
    <property type="match status" value="1"/>
</dbReference>
<evidence type="ECO:0000313" key="2">
    <source>
        <dbReference type="Proteomes" id="UP000010808"/>
    </source>
</evidence>
<protein>
    <submittedName>
        <fullName evidence="1">ABC-type sugar transport system, ATPase component</fullName>
    </submittedName>
</protein>
<dbReference type="Gene3D" id="3.40.50.2300">
    <property type="match status" value="2"/>
</dbReference>
<dbReference type="EMBL" id="FO203522">
    <property type="protein sequence ID" value="CCO24780.1"/>
    <property type="molecule type" value="Genomic_DNA"/>
</dbReference>
<dbReference type="RefSeq" id="WP_015337378.1">
    <property type="nucleotide sequence ID" value="NC_020055.1"/>
</dbReference>
<dbReference type="InterPro" id="IPR007487">
    <property type="entry name" value="ABC_transpt-TYRBP-like"/>
</dbReference>
<name>L0RF03_9BACT</name>
<dbReference type="OrthoDB" id="5644906at2"/>
<keyword evidence="1" id="KW-0762">Sugar transport</keyword>
<reference evidence="1 2" key="1">
    <citation type="submission" date="2012-10" db="EMBL/GenBank/DDBJ databases">
        <authorList>
            <person name="Genoscope - CEA"/>
        </authorList>
    </citation>
    <scope>NUCLEOTIDE SEQUENCE [LARGE SCALE GENOMIC DNA]</scope>
    <source>
        <strain evidence="2">AM13 / DSM 14728</strain>
    </source>
</reference>
<gene>
    <name evidence="1" type="ORF">DESAM_22513</name>
</gene>
<keyword evidence="1" id="KW-0813">Transport</keyword>
<dbReference type="PANTHER" id="PTHR35271:SF1">
    <property type="entry name" value="ABC TRANSPORTER, SUBSTRATE-BINDING LIPOPROTEIN"/>
    <property type="match status" value="1"/>
</dbReference>